<accession>A0A8J3ILY7</accession>
<dbReference type="Gene3D" id="3.90.420.10">
    <property type="entry name" value="Oxidoreductase, molybdopterin-binding domain"/>
    <property type="match status" value="1"/>
</dbReference>
<feature type="transmembrane region" description="Helical" evidence="1">
    <location>
        <begin position="34"/>
        <end position="58"/>
    </location>
</feature>
<dbReference type="RefSeq" id="WP_220202793.1">
    <property type="nucleotide sequence ID" value="NZ_BNJK01000001.1"/>
</dbReference>
<feature type="transmembrane region" description="Helical" evidence="1">
    <location>
        <begin position="173"/>
        <end position="194"/>
    </location>
</feature>
<dbReference type="Gene3D" id="2.60.40.650">
    <property type="match status" value="1"/>
</dbReference>
<dbReference type="InterPro" id="IPR014756">
    <property type="entry name" value="Ig_E-set"/>
</dbReference>
<evidence type="ECO:0000256" key="1">
    <source>
        <dbReference type="SAM" id="Phobius"/>
    </source>
</evidence>
<dbReference type="PANTHER" id="PTHR19372:SF7">
    <property type="entry name" value="SULFITE OXIDASE, MITOCHONDRIAL"/>
    <property type="match status" value="1"/>
</dbReference>
<comment type="caution">
    <text evidence="4">The sequence shown here is derived from an EMBL/GenBank/DDBJ whole genome shotgun (WGS) entry which is preliminary data.</text>
</comment>
<gene>
    <name evidence="4" type="ORF">KSF_019740</name>
</gene>
<keyword evidence="5" id="KW-1185">Reference proteome</keyword>
<evidence type="ECO:0008006" key="6">
    <source>
        <dbReference type="Google" id="ProtNLM"/>
    </source>
</evidence>
<dbReference type="Pfam" id="PF03404">
    <property type="entry name" value="Mo-co_dimer"/>
    <property type="match status" value="1"/>
</dbReference>
<keyword evidence="1" id="KW-0472">Membrane</keyword>
<reference evidence="4" key="1">
    <citation type="submission" date="2020-10" db="EMBL/GenBank/DDBJ databases">
        <title>Taxonomic study of unclassified bacteria belonging to the class Ktedonobacteria.</title>
        <authorList>
            <person name="Yabe S."/>
            <person name="Wang C.M."/>
            <person name="Zheng Y."/>
            <person name="Sakai Y."/>
            <person name="Cavaletti L."/>
            <person name="Monciardini P."/>
            <person name="Donadio S."/>
        </authorList>
    </citation>
    <scope>NUCLEOTIDE SEQUENCE</scope>
    <source>
        <strain evidence="4">ID150040</strain>
    </source>
</reference>
<dbReference type="EMBL" id="BNJK01000001">
    <property type="protein sequence ID" value="GHO91926.1"/>
    <property type="molecule type" value="Genomic_DNA"/>
</dbReference>
<evidence type="ECO:0000313" key="5">
    <source>
        <dbReference type="Proteomes" id="UP000597444"/>
    </source>
</evidence>
<dbReference type="Proteomes" id="UP000597444">
    <property type="component" value="Unassembled WGS sequence"/>
</dbReference>
<feature type="transmembrane region" description="Helical" evidence="1">
    <location>
        <begin position="134"/>
        <end position="153"/>
    </location>
</feature>
<name>A0A8J3ILY7_9CHLR</name>
<sequence length="547" mass="59607">MQNTDQQSTKQQNKAASAAPVTFPTWRTLLLSALLAPGAGLAASLLTTALMGILRLVAGIPTPVELFGDYVLKHINVGTFFRLLVVFGANSKTYPLGLALLGMVLVGTVASFLYAALVRLPLPVQGYRPTRREWLVALAFSVVMTVIGVVLFWNELRQNFYGLPVGWSTFVSALALLADFALYGIVLCLAYRALLPKQLVVSGQKSTVLARRLLLSRAGVAALSVGGAGATVGLIRGYLNNYASYDGQKTFPHQNVTSPITPNDEHYTVTQNPVDPKPQPALWRLEVVGLVKNPGSYTYEEVQQLPSTSRPITLECIANYTGDHLISTAIWQGVTLRSLLERHGGALSNATHVAFYSVDGYNVSLPLNELLAVDPLLAWRMNGAELPQKHGFPMRVLIPGRYGEENPKWLTRIELVDHFVGGLYSDQGWYNGPLHTISRIDRPAGHVPFAKNIEVGGIAFAGNRGIQRVEISDDGGTTWHNATLQAPLSQDAWRLWTWQWSPAQPGTYMLVSRATDGTGEVQTSHDQFTVPNGATGYHKVKVEVVSS</sequence>
<proteinExistence type="predicted"/>
<organism evidence="4 5">
    <name type="scientific">Reticulibacter mediterranei</name>
    <dbReference type="NCBI Taxonomy" id="2778369"/>
    <lineage>
        <taxon>Bacteria</taxon>
        <taxon>Bacillati</taxon>
        <taxon>Chloroflexota</taxon>
        <taxon>Ktedonobacteria</taxon>
        <taxon>Ktedonobacterales</taxon>
        <taxon>Reticulibacteraceae</taxon>
        <taxon>Reticulibacter</taxon>
    </lineage>
</organism>
<feature type="transmembrane region" description="Helical" evidence="1">
    <location>
        <begin position="96"/>
        <end position="122"/>
    </location>
</feature>
<feature type="domain" description="Oxidoreductase molybdopterin-binding" evidence="2">
    <location>
        <begin position="277"/>
        <end position="418"/>
    </location>
</feature>
<dbReference type="InterPro" id="IPR005066">
    <property type="entry name" value="MoCF_OxRdtse_dimer"/>
</dbReference>
<dbReference type="PANTHER" id="PTHR19372">
    <property type="entry name" value="SULFITE REDUCTASE"/>
    <property type="match status" value="1"/>
</dbReference>
<dbReference type="GO" id="GO:0008482">
    <property type="term" value="F:sulfite oxidase activity"/>
    <property type="evidence" value="ECO:0007669"/>
    <property type="project" value="TreeGrafter"/>
</dbReference>
<evidence type="ECO:0000313" key="4">
    <source>
        <dbReference type="EMBL" id="GHO91926.1"/>
    </source>
</evidence>
<keyword evidence="1" id="KW-1133">Transmembrane helix</keyword>
<protein>
    <recommendedName>
        <fullName evidence="6">Molybdopterin-binding oxidoreductase</fullName>
    </recommendedName>
</protein>
<evidence type="ECO:0000259" key="2">
    <source>
        <dbReference type="Pfam" id="PF00174"/>
    </source>
</evidence>
<keyword evidence="1" id="KW-0812">Transmembrane</keyword>
<dbReference type="InterPro" id="IPR000572">
    <property type="entry name" value="OxRdtase_Mopterin-bd_dom"/>
</dbReference>
<dbReference type="AlphaFoldDB" id="A0A8J3ILY7"/>
<dbReference type="SUPFAM" id="SSF56524">
    <property type="entry name" value="Oxidoreductase molybdopterin-binding domain"/>
    <property type="match status" value="1"/>
</dbReference>
<dbReference type="SUPFAM" id="SSF81296">
    <property type="entry name" value="E set domains"/>
    <property type="match status" value="1"/>
</dbReference>
<dbReference type="GO" id="GO:0006790">
    <property type="term" value="P:sulfur compound metabolic process"/>
    <property type="evidence" value="ECO:0007669"/>
    <property type="project" value="TreeGrafter"/>
</dbReference>
<dbReference type="GO" id="GO:0030151">
    <property type="term" value="F:molybdenum ion binding"/>
    <property type="evidence" value="ECO:0007669"/>
    <property type="project" value="InterPro"/>
</dbReference>
<evidence type="ECO:0000259" key="3">
    <source>
        <dbReference type="Pfam" id="PF03404"/>
    </source>
</evidence>
<dbReference type="InterPro" id="IPR036374">
    <property type="entry name" value="OxRdtase_Mopterin-bd_sf"/>
</dbReference>
<feature type="transmembrane region" description="Helical" evidence="1">
    <location>
        <begin position="214"/>
        <end position="239"/>
    </location>
</feature>
<feature type="domain" description="Moybdenum cofactor oxidoreductase dimerisation" evidence="3">
    <location>
        <begin position="450"/>
        <end position="543"/>
    </location>
</feature>
<dbReference type="GO" id="GO:0043546">
    <property type="term" value="F:molybdopterin cofactor binding"/>
    <property type="evidence" value="ECO:0007669"/>
    <property type="project" value="TreeGrafter"/>
</dbReference>
<dbReference type="GO" id="GO:0020037">
    <property type="term" value="F:heme binding"/>
    <property type="evidence" value="ECO:0007669"/>
    <property type="project" value="TreeGrafter"/>
</dbReference>
<dbReference type="Pfam" id="PF00174">
    <property type="entry name" value="Oxidored_molyb"/>
    <property type="match status" value="1"/>
</dbReference>